<keyword evidence="5 6" id="KW-0472">Membrane</keyword>
<organism evidence="8 9">
    <name type="scientific">Bdellovibrio bacteriovorus</name>
    <dbReference type="NCBI Taxonomy" id="959"/>
    <lineage>
        <taxon>Bacteria</taxon>
        <taxon>Pseudomonadati</taxon>
        <taxon>Bdellovibrionota</taxon>
        <taxon>Bdellovibrionia</taxon>
        <taxon>Bdellovibrionales</taxon>
        <taxon>Pseudobdellovibrionaceae</taxon>
        <taxon>Bdellovibrio</taxon>
    </lineage>
</organism>
<dbReference type="AlphaFoldDB" id="A0A1Z3N577"/>
<dbReference type="Pfam" id="PF00892">
    <property type="entry name" value="EamA"/>
    <property type="match status" value="2"/>
</dbReference>
<dbReference type="PANTHER" id="PTHR32322">
    <property type="entry name" value="INNER MEMBRANE TRANSPORTER"/>
    <property type="match status" value="1"/>
</dbReference>
<evidence type="ECO:0000313" key="9">
    <source>
        <dbReference type="Proteomes" id="UP000197003"/>
    </source>
</evidence>
<accession>A0A1Z3N577</accession>
<feature type="transmembrane region" description="Helical" evidence="6">
    <location>
        <begin position="72"/>
        <end position="93"/>
    </location>
</feature>
<evidence type="ECO:0000256" key="4">
    <source>
        <dbReference type="ARBA" id="ARBA00022989"/>
    </source>
</evidence>
<dbReference type="GO" id="GO:0016020">
    <property type="term" value="C:membrane"/>
    <property type="evidence" value="ECO:0007669"/>
    <property type="project" value="UniProtKB-SubCell"/>
</dbReference>
<dbReference type="InterPro" id="IPR037185">
    <property type="entry name" value="EmrE-like"/>
</dbReference>
<evidence type="ECO:0000256" key="3">
    <source>
        <dbReference type="ARBA" id="ARBA00022692"/>
    </source>
</evidence>
<reference evidence="8 9" key="1">
    <citation type="submission" date="2017-04" db="EMBL/GenBank/DDBJ databases">
        <title>Whole genome sequence of Bdellovibrio bacteriovorus strain SSB218315.</title>
        <authorList>
            <person name="Oyedara O."/>
            <person name="Rodriguez-Perez M.A."/>
        </authorList>
    </citation>
    <scope>NUCLEOTIDE SEQUENCE [LARGE SCALE GENOMIC DNA]</scope>
    <source>
        <strain evidence="8 9">SSB218315</strain>
    </source>
</reference>
<feature type="domain" description="EamA" evidence="7">
    <location>
        <begin position="154"/>
        <end position="285"/>
    </location>
</feature>
<comment type="subcellular location">
    <subcellularLocation>
        <location evidence="1">Membrane</location>
        <topology evidence="1">Multi-pass membrane protein</topology>
    </subcellularLocation>
</comment>
<feature type="transmembrane region" description="Helical" evidence="6">
    <location>
        <begin position="44"/>
        <end position="60"/>
    </location>
</feature>
<keyword evidence="3 6" id="KW-0812">Transmembrane</keyword>
<feature type="transmembrane region" description="Helical" evidence="6">
    <location>
        <begin position="131"/>
        <end position="148"/>
    </location>
</feature>
<evidence type="ECO:0000313" key="8">
    <source>
        <dbReference type="EMBL" id="ASD62625.1"/>
    </source>
</evidence>
<evidence type="ECO:0000256" key="2">
    <source>
        <dbReference type="ARBA" id="ARBA00007362"/>
    </source>
</evidence>
<proteinExistence type="inferred from homology"/>
<gene>
    <name evidence="8" type="ORF">B9G79_03085</name>
</gene>
<dbReference type="SUPFAM" id="SSF103481">
    <property type="entry name" value="Multidrug resistance efflux transporter EmrE"/>
    <property type="match status" value="2"/>
</dbReference>
<dbReference type="InterPro" id="IPR050638">
    <property type="entry name" value="AA-Vitamin_Transporters"/>
</dbReference>
<dbReference type="RefSeq" id="WP_088564252.1">
    <property type="nucleotide sequence ID" value="NZ_CP020946.1"/>
</dbReference>
<protein>
    <submittedName>
        <fullName evidence="8">EamA family transporter</fullName>
    </submittedName>
</protein>
<sequence>MKNMNPRLRGSLEISVASVGFGFLGIFGTWAFESGMKVGELLSYRFALAAVLLWIFLLLFRPSWVKLNLRQTIIAALLGIFGYAFFSTMYFIAIDGLSVTLAALLLYTYPFWVNVFSHFFTQDKISRKEALCLVAASSGLILLLWGHIEVRNIWAVAAGLGSAISYAIYVLLSGRLQKDVRPISSALYVITFGALALSLFHHPHYSEIKNLSHIQASSILGLAFVCTIIPLTLELAALQKLKSTEVALLMMIEPITAALMGALIFHERLTPVQIVGALIIGAALVTNTLYSRPTKSVE</sequence>
<dbReference type="InterPro" id="IPR000620">
    <property type="entry name" value="EamA_dom"/>
</dbReference>
<evidence type="ECO:0000256" key="1">
    <source>
        <dbReference type="ARBA" id="ARBA00004141"/>
    </source>
</evidence>
<feature type="transmembrane region" description="Helical" evidence="6">
    <location>
        <begin position="184"/>
        <end position="202"/>
    </location>
</feature>
<feature type="transmembrane region" description="Helical" evidence="6">
    <location>
        <begin position="154"/>
        <end position="172"/>
    </location>
</feature>
<dbReference type="Proteomes" id="UP000197003">
    <property type="component" value="Chromosome"/>
</dbReference>
<dbReference type="Gene3D" id="1.10.3730.20">
    <property type="match status" value="1"/>
</dbReference>
<feature type="domain" description="EamA" evidence="7">
    <location>
        <begin position="12"/>
        <end position="144"/>
    </location>
</feature>
<dbReference type="OrthoDB" id="5290405at2"/>
<feature type="transmembrane region" description="Helical" evidence="6">
    <location>
        <begin position="12"/>
        <end position="32"/>
    </location>
</feature>
<comment type="similarity">
    <text evidence="2">Belongs to the EamA transporter family.</text>
</comment>
<dbReference type="PANTHER" id="PTHR32322:SF2">
    <property type="entry name" value="EAMA DOMAIN-CONTAINING PROTEIN"/>
    <property type="match status" value="1"/>
</dbReference>
<feature type="transmembrane region" description="Helical" evidence="6">
    <location>
        <begin position="214"/>
        <end position="233"/>
    </location>
</feature>
<name>A0A1Z3N577_BDEBC</name>
<evidence type="ECO:0000256" key="5">
    <source>
        <dbReference type="ARBA" id="ARBA00023136"/>
    </source>
</evidence>
<feature type="transmembrane region" description="Helical" evidence="6">
    <location>
        <begin position="271"/>
        <end position="290"/>
    </location>
</feature>
<evidence type="ECO:0000259" key="7">
    <source>
        <dbReference type="Pfam" id="PF00892"/>
    </source>
</evidence>
<evidence type="ECO:0000256" key="6">
    <source>
        <dbReference type="SAM" id="Phobius"/>
    </source>
</evidence>
<feature type="transmembrane region" description="Helical" evidence="6">
    <location>
        <begin position="99"/>
        <end position="119"/>
    </location>
</feature>
<keyword evidence="4 6" id="KW-1133">Transmembrane helix</keyword>
<dbReference type="EMBL" id="CP020946">
    <property type="protein sequence ID" value="ASD62625.1"/>
    <property type="molecule type" value="Genomic_DNA"/>
</dbReference>
<feature type="transmembrane region" description="Helical" evidence="6">
    <location>
        <begin position="245"/>
        <end position="265"/>
    </location>
</feature>